<keyword evidence="2" id="KW-0812">Transmembrane</keyword>
<protein>
    <submittedName>
        <fullName evidence="3">Uncharacterized protein</fullName>
    </submittedName>
</protein>
<keyword evidence="4" id="KW-1185">Reference proteome</keyword>
<evidence type="ECO:0000313" key="3">
    <source>
        <dbReference type="EMBL" id="PSU45074.1"/>
    </source>
</evidence>
<feature type="transmembrane region" description="Helical" evidence="2">
    <location>
        <begin position="6"/>
        <end position="34"/>
    </location>
</feature>
<reference evidence="3 4" key="1">
    <citation type="submission" date="2018-01" db="EMBL/GenBank/DDBJ databases">
        <title>Whole genome sequencing of Histamine producing bacteria.</title>
        <authorList>
            <person name="Butler K."/>
        </authorList>
    </citation>
    <scope>NUCLEOTIDE SEQUENCE [LARGE SCALE GENOMIC DNA]</scope>
    <source>
        <strain evidence="3 4">JCM 12947</strain>
    </source>
</reference>
<evidence type="ECO:0000256" key="1">
    <source>
        <dbReference type="SAM" id="MobiDB-lite"/>
    </source>
</evidence>
<proteinExistence type="predicted"/>
<dbReference type="Proteomes" id="UP000240987">
    <property type="component" value="Unassembled WGS sequence"/>
</dbReference>
<dbReference type="EMBL" id="PYMJ01000036">
    <property type="protein sequence ID" value="PSU45074.1"/>
    <property type="molecule type" value="Genomic_DNA"/>
</dbReference>
<dbReference type="AlphaFoldDB" id="A0A2T3J8G4"/>
<keyword evidence="2" id="KW-1133">Transmembrane helix</keyword>
<feature type="compositionally biased region" description="Low complexity" evidence="1">
    <location>
        <begin position="55"/>
        <end position="65"/>
    </location>
</feature>
<feature type="region of interest" description="Disordered" evidence="1">
    <location>
        <begin position="55"/>
        <end position="80"/>
    </location>
</feature>
<comment type="caution">
    <text evidence="3">The sequence shown here is derived from an EMBL/GenBank/DDBJ whole genome shotgun (WGS) entry which is preliminary data.</text>
</comment>
<evidence type="ECO:0000313" key="4">
    <source>
        <dbReference type="Proteomes" id="UP000240987"/>
    </source>
</evidence>
<dbReference type="RefSeq" id="WP_107245054.1">
    <property type="nucleotide sequence ID" value="NZ_JBALVU010000087.1"/>
</dbReference>
<dbReference type="OrthoDB" id="5901727at2"/>
<sequence>MKNFIASVVALVIGFFTITFAAVMGLFIGIAALIAKPFIKKRMTAAYEEALKQQGYQTQQQSGSTIDGEFEDVTKRPAMQ</sequence>
<organism evidence="3 4">
    <name type="scientific">Photobacterium frigidiphilum</name>
    <dbReference type="NCBI Taxonomy" id="264736"/>
    <lineage>
        <taxon>Bacteria</taxon>
        <taxon>Pseudomonadati</taxon>
        <taxon>Pseudomonadota</taxon>
        <taxon>Gammaproteobacteria</taxon>
        <taxon>Vibrionales</taxon>
        <taxon>Vibrionaceae</taxon>
        <taxon>Photobacterium</taxon>
    </lineage>
</organism>
<keyword evidence="2" id="KW-0472">Membrane</keyword>
<name>A0A2T3J8G4_9GAMM</name>
<accession>A0A2T3J8G4</accession>
<evidence type="ECO:0000256" key="2">
    <source>
        <dbReference type="SAM" id="Phobius"/>
    </source>
</evidence>
<gene>
    <name evidence="3" type="ORF">C9J12_24230</name>
</gene>